<dbReference type="InterPro" id="IPR042245">
    <property type="entry name" value="Tgt2/MlaC_sf"/>
</dbReference>
<dbReference type="Pfam" id="PF05494">
    <property type="entry name" value="MlaC"/>
    <property type="match status" value="1"/>
</dbReference>
<dbReference type="STRING" id="437022.CC99x_01832"/>
<sequence>MTNIGTGMLKNFKLIAFFFLLTLQSLQAFPSERPEKMLERVTDQMLSTLKTHNRELKKNPQGVVEIIDKILVPHVDETAMARWVAGRNGWQKATPSQRALFTNEFRDLLIRTYASTLMQFDNQRVEYFPIRGSIEGKQRVQVASVIREPGKEQIKVTYRLIAKSDAWKVYDISIEGVSLLKGFQSQFSQEIERSGMDSVIQRMKEHNKKPIK</sequence>
<dbReference type="InterPro" id="IPR008869">
    <property type="entry name" value="MlaC/ttg2D"/>
</dbReference>
<organism evidence="1">
    <name type="scientific">Candidatus Berkiella cookevillensis</name>
    <dbReference type="NCBI Taxonomy" id="437022"/>
    <lineage>
        <taxon>Bacteria</taxon>
        <taxon>Pseudomonadati</taxon>
        <taxon>Pseudomonadota</taxon>
        <taxon>Gammaproteobacteria</taxon>
        <taxon>Candidatus Berkiellales</taxon>
        <taxon>Candidatus Berkiellaceae</taxon>
        <taxon>Candidatus Berkiella</taxon>
    </lineage>
</organism>
<dbReference type="PANTHER" id="PTHR36573">
    <property type="entry name" value="INTERMEMBRANE PHOSPHOLIPID TRANSPORT SYSTEM BINDING PROTEIN MLAC"/>
    <property type="match status" value="1"/>
</dbReference>
<reference evidence="1" key="1">
    <citation type="submission" date="2015-09" db="EMBL/GenBank/DDBJ databases">
        <title>Draft Genome Sequences of Two Novel Amoeba-resistant Intranuclear Bacteria, Candidatus Berkiella cookevillensis and Candidatus Berkiella aquae.</title>
        <authorList>
            <person name="Mehari Y.T."/>
            <person name="Arivett B.A."/>
            <person name="Farone A.L."/>
            <person name="Gunderson J.H."/>
            <person name="Farone M.B."/>
        </authorList>
    </citation>
    <scope>NUCLEOTIDE SEQUENCE [LARGE SCALE GENOMIC DNA]</scope>
    <source>
        <strain evidence="1">CC99</strain>
    </source>
</reference>
<name>A0A0Q9YQ02_9GAMM</name>
<evidence type="ECO:0000313" key="1">
    <source>
        <dbReference type="EMBL" id="KRG18120.1"/>
    </source>
</evidence>
<gene>
    <name evidence="1" type="primary">mlaC</name>
    <name evidence="1" type="ORF">CC99x_01832</name>
</gene>
<protein>
    <submittedName>
        <fullName evidence="1">Putative phospholipid-binding protein MlaC</fullName>
    </submittedName>
</protein>
<dbReference type="PIRSF" id="PIRSF004649">
    <property type="entry name" value="MlaC"/>
    <property type="match status" value="1"/>
</dbReference>
<comment type="caution">
    <text evidence="1">The sequence shown here is derived from an EMBL/GenBank/DDBJ whole genome shotgun (WGS) entry which is preliminary data.</text>
</comment>
<dbReference type="AlphaFoldDB" id="A0A0Q9YQ02"/>
<dbReference type="EMBL" id="LKHV01000009">
    <property type="protein sequence ID" value="KRG18120.1"/>
    <property type="molecule type" value="Genomic_DNA"/>
</dbReference>
<dbReference type="Gene3D" id="3.10.450.710">
    <property type="entry name" value="Tgt2/MlaC"/>
    <property type="match status" value="1"/>
</dbReference>
<dbReference type="PANTHER" id="PTHR36573:SF1">
    <property type="entry name" value="INTERMEMBRANE PHOSPHOLIPID TRANSPORT SYSTEM BINDING PROTEIN MLAC"/>
    <property type="match status" value="1"/>
</dbReference>
<accession>A0A0Q9YQ02</accession>
<proteinExistence type="predicted"/>